<evidence type="ECO:0000256" key="1">
    <source>
        <dbReference type="ARBA" id="ARBA00001933"/>
    </source>
</evidence>
<proteinExistence type="predicted"/>
<organism evidence="5 6">
    <name type="scientific">Sporobacter termitidis DSM 10068</name>
    <dbReference type="NCBI Taxonomy" id="1123282"/>
    <lineage>
        <taxon>Bacteria</taxon>
        <taxon>Bacillati</taxon>
        <taxon>Bacillota</taxon>
        <taxon>Clostridia</taxon>
        <taxon>Eubacteriales</taxon>
        <taxon>Oscillospiraceae</taxon>
        <taxon>Sporobacter</taxon>
    </lineage>
</organism>
<keyword evidence="2" id="KW-0174">Coenzyme M biosynthesis</keyword>
<evidence type="ECO:0000259" key="4">
    <source>
        <dbReference type="Pfam" id="PF00291"/>
    </source>
</evidence>
<dbReference type="STRING" id="1123282.SAMN02745823_02604"/>
<evidence type="ECO:0000313" key="6">
    <source>
        <dbReference type="Proteomes" id="UP000183995"/>
    </source>
</evidence>
<dbReference type="SUPFAM" id="SSF53686">
    <property type="entry name" value="Tryptophan synthase beta subunit-like PLP-dependent enzymes"/>
    <property type="match status" value="1"/>
</dbReference>
<dbReference type="NCBIfam" id="TIGR03844">
    <property type="entry name" value="cysteate_syn"/>
    <property type="match status" value="1"/>
</dbReference>
<dbReference type="RefSeq" id="WP_143162351.1">
    <property type="nucleotide sequence ID" value="NZ_FQXV01000009.1"/>
</dbReference>
<dbReference type="EMBL" id="FQXV01000009">
    <property type="protein sequence ID" value="SHI12666.1"/>
    <property type="molecule type" value="Genomic_DNA"/>
</dbReference>
<dbReference type="Gene3D" id="3.40.50.1100">
    <property type="match status" value="2"/>
</dbReference>
<reference evidence="5 6" key="1">
    <citation type="submission" date="2016-11" db="EMBL/GenBank/DDBJ databases">
        <authorList>
            <person name="Jaros S."/>
            <person name="Januszkiewicz K."/>
            <person name="Wedrychowicz H."/>
        </authorList>
    </citation>
    <scope>NUCLEOTIDE SEQUENCE [LARGE SCALE GENOMIC DNA]</scope>
    <source>
        <strain evidence="5 6">DSM 10068</strain>
    </source>
</reference>
<keyword evidence="6" id="KW-1185">Reference proteome</keyword>
<evidence type="ECO:0000313" key="5">
    <source>
        <dbReference type="EMBL" id="SHI12666.1"/>
    </source>
</evidence>
<comment type="cofactor">
    <cofactor evidence="1">
        <name>pyridoxal 5'-phosphate</name>
        <dbReference type="ChEBI" id="CHEBI:597326"/>
    </cofactor>
</comment>
<feature type="domain" description="Tryptophan synthase beta chain-like PALP" evidence="4">
    <location>
        <begin position="104"/>
        <end position="386"/>
    </location>
</feature>
<dbReference type="InterPro" id="IPR001926">
    <property type="entry name" value="TrpB-like_PALP"/>
</dbReference>
<dbReference type="InterPro" id="IPR022401">
    <property type="entry name" value="Cysteate_synthase"/>
</dbReference>
<keyword evidence="3" id="KW-0663">Pyridoxal phosphate</keyword>
<evidence type="ECO:0000256" key="3">
    <source>
        <dbReference type="ARBA" id="ARBA00022898"/>
    </source>
</evidence>
<name>A0A1M5YKV7_9FIRM</name>
<dbReference type="OrthoDB" id="1111116at2"/>
<dbReference type="InterPro" id="IPR036052">
    <property type="entry name" value="TrpB-like_PALP_sf"/>
</dbReference>
<protein>
    <submittedName>
        <fullName evidence="5">Cysteate synthase</fullName>
    </submittedName>
</protein>
<gene>
    <name evidence="5" type="ORF">SAMN02745823_02604</name>
</gene>
<dbReference type="Proteomes" id="UP000183995">
    <property type="component" value="Unassembled WGS sequence"/>
</dbReference>
<dbReference type="GO" id="GO:0019295">
    <property type="term" value="P:coenzyme M biosynthetic process"/>
    <property type="evidence" value="ECO:0007669"/>
    <property type="project" value="UniProtKB-KW"/>
</dbReference>
<dbReference type="AlphaFoldDB" id="A0A1M5YKV7"/>
<sequence>MRRRQKLLCLDTQAELIDDGVILENPQAKRPALLRAIFGKKRLDIKDDLPGVYKYSDWLPIARTLKADGAPVTYPSRKLGRYLGLRNLYITFNGYWPEIGATMKTGTFKECEAYSVCARFPKGAGTLVVASAGNTARAFMKVASENDIPMAIVVPEKNVDSLWSLEPLNPCVKIVAAGGESDYYDAIRLSNAICGIDGFVNEGGAKNVARRDGMGTTVLSAATTIGEIPDYYFQAVGSGTGAIAAYEANLRLNQSGQFKPKKMRLFVSQNLPFAPMAKAWAKKSRTLDPMDDGEALSEIDTMVAKVLSNRQPPYGITGGLYDALTGSDGDVIAVENQQALEAQQLFLEKEGRDICPEAGVALASLMLKLKDGALRRGDVIMLNITGGGMEALARENTLYRAAPSLVVPREDIGAETMKEKIKSLF</sequence>
<dbReference type="Pfam" id="PF00291">
    <property type="entry name" value="PALP"/>
    <property type="match status" value="1"/>
</dbReference>
<dbReference type="GO" id="GO:0016765">
    <property type="term" value="F:transferase activity, transferring alkyl or aryl (other than methyl) groups"/>
    <property type="evidence" value="ECO:0007669"/>
    <property type="project" value="InterPro"/>
</dbReference>
<dbReference type="GO" id="GO:1901605">
    <property type="term" value="P:alpha-amino acid metabolic process"/>
    <property type="evidence" value="ECO:0007669"/>
    <property type="project" value="UniProtKB-ARBA"/>
</dbReference>
<accession>A0A1M5YKV7</accession>
<evidence type="ECO:0000256" key="2">
    <source>
        <dbReference type="ARBA" id="ARBA00022545"/>
    </source>
</evidence>